<dbReference type="CDD" id="cd04861">
    <property type="entry name" value="LigD_Pol_like"/>
    <property type="match status" value="1"/>
</dbReference>
<dbReference type="InterPro" id="IPR014145">
    <property type="entry name" value="LigD_pol_dom"/>
</dbReference>
<evidence type="ECO:0000313" key="2">
    <source>
        <dbReference type="EMBL" id="NBI07801.1"/>
    </source>
</evidence>
<dbReference type="AlphaFoldDB" id="A0A845QZQ7"/>
<dbReference type="GO" id="GO:0016874">
    <property type="term" value="F:ligase activity"/>
    <property type="evidence" value="ECO:0007669"/>
    <property type="project" value="UniProtKB-KW"/>
</dbReference>
<dbReference type="NCBIfam" id="TIGR02778">
    <property type="entry name" value="ligD_pol"/>
    <property type="match status" value="1"/>
</dbReference>
<comment type="caution">
    <text evidence="2">The sequence shown here is derived from an EMBL/GenBank/DDBJ whole genome shotgun (WGS) entry which is preliminary data.</text>
</comment>
<dbReference type="PANTHER" id="PTHR42705">
    <property type="entry name" value="BIFUNCTIONAL NON-HOMOLOGOUS END JOINING PROTEIN LIGD"/>
    <property type="match status" value="1"/>
</dbReference>
<feature type="domain" description="DNA ligase D polymerase" evidence="1">
    <location>
        <begin position="25"/>
        <end position="277"/>
    </location>
</feature>
<dbReference type="Gene3D" id="3.90.920.10">
    <property type="entry name" value="DNA primase, PRIM domain"/>
    <property type="match status" value="1"/>
</dbReference>
<evidence type="ECO:0000259" key="1">
    <source>
        <dbReference type="Pfam" id="PF21686"/>
    </source>
</evidence>
<dbReference type="EMBL" id="QXXA01000015">
    <property type="protein sequence ID" value="NBI07801.1"/>
    <property type="molecule type" value="Genomic_DNA"/>
</dbReference>
<reference evidence="2 3" key="1">
    <citation type="submission" date="2018-08" db="EMBL/GenBank/DDBJ databases">
        <title>Murine metabolic-syndrome-specific gut microbial biobank.</title>
        <authorList>
            <person name="Liu C."/>
        </authorList>
    </citation>
    <scope>NUCLEOTIDE SEQUENCE [LARGE SCALE GENOMIC DNA]</scope>
    <source>
        <strain evidence="2 3">583</strain>
    </source>
</reference>
<dbReference type="OrthoDB" id="9802472at2"/>
<dbReference type="Proteomes" id="UP000467132">
    <property type="component" value="Unassembled WGS sequence"/>
</dbReference>
<keyword evidence="2" id="KW-0436">Ligase</keyword>
<accession>A0A845QZQ7</accession>
<gene>
    <name evidence="2" type="ORF">D3Z33_13150</name>
</gene>
<proteinExistence type="predicted"/>
<organism evidence="2 3">
    <name type="scientific">Senegalia massiliensis</name>
    <dbReference type="NCBI Taxonomy" id="1720316"/>
    <lineage>
        <taxon>Bacteria</taxon>
        <taxon>Bacillati</taxon>
        <taxon>Bacillota</taxon>
        <taxon>Clostridia</taxon>
        <taxon>Eubacteriales</taxon>
        <taxon>Clostridiaceae</taxon>
        <taxon>Senegalia</taxon>
    </lineage>
</organism>
<dbReference type="Pfam" id="PF21686">
    <property type="entry name" value="LigD_Prim-Pol"/>
    <property type="match status" value="1"/>
</dbReference>
<dbReference type="RefSeq" id="WP_160198270.1">
    <property type="nucleotide sequence ID" value="NZ_QXXA01000015.1"/>
</dbReference>
<evidence type="ECO:0000313" key="3">
    <source>
        <dbReference type="Proteomes" id="UP000467132"/>
    </source>
</evidence>
<sequence>MKINNKNINIKNENKIIFPKSNISKKDLINYFLKISNYIIPHIENRPLTMHRFPNGINDINFYEKQIPSYFPSWFDRVDIKNKDKGHTIYPLCNNKHSLVYLANQACISQHIWLSKKDSLDYPDKIIFDLDPPENKDFNLVIKAAKDLKTLLDYKKLSAYVMTTGSKGLHIVVPIIQEYDFEETRHFSKNIAKELVEKNSDLYTIEQRKDKRNNKIFIDYLRNSYGQTSIAPYSIRDKDNAPIATPIDWDELDTTLSATKYNISNIFRRLGQKDDPWKNIYKVKNKIK</sequence>
<dbReference type="PANTHER" id="PTHR42705:SF2">
    <property type="entry name" value="BIFUNCTIONAL NON-HOMOLOGOUS END JOINING PROTEIN LIGD"/>
    <property type="match status" value="1"/>
</dbReference>
<dbReference type="InterPro" id="IPR052171">
    <property type="entry name" value="NHEJ_LigD"/>
</dbReference>
<name>A0A845QZQ7_9CLOT</name>
<keyword evidence="3" id="KW-1185">Reference proteome</keyword>
<protein>
    <submittedName>
        <fullName evidence="2">ATP-dependent DNA ligase</fullName>
    </submittedName>
</protein>